<dbReference type="AlphaFoldDB" id="A0A1J9R398"/>
<dbReference type="PANTHER" id="PTHR24305:SF180">
    <property type="entry name" value="P450, PUTATIVE (EUROFUNG)-RELATED"/>
    <property type="match status" value="1"/>
</dbReference>
<reference evidence="7 8" key="1">
    <citation type="submission" date="2016-10" db="EMBL/GenBank/DDBJ databases">
        <title>Proteomics and genomics reveal pathogen-plant mechanisms compatible with a hemibiotrophic lifestyle of Diplodia corticola.</title>
        <authorList>
            <person name="Fernandes I."/>
            <person name="De Jonge R."/>
            <person name="Van De Peer Y."/>
            <person name="Devreese B."/>
            <person name="Alves A."/>
            <person name="Esteves A.C."/>
        </authorList>
    </citation>
    <scope>NUCLEOTIDE SEQUENCE [LARGE SCALE GENOMIC DNA]</scope>
    <source>
        <strain evidence="7 8">CBS 112549</strain>
    </source>
</reference>
<dbReference type="InterPro" id="IPR002403">
    <property type="entry name" value="Cyt_P450_E_grp-IV"/>
</dbReference>
<dbReference type="Proteomes" id="UP000183809">
    <property type="component" value="Unassembled WGS sequence"/>
</dbReference>
<evidence type="ECO:0000256" key="4">
    <source>
        <dbReference type="ARBA" id="ARBA00023004"/>
    </source>
</evidence>
<dbReference type="EMBL" id="MNUE01000019">
    <property type="protein sequence ID" value="OJD35057.1"/>
    <property type="molecule type" value="Genomic_DNA"/>
</dbReference>
<keyword evidence="8" id="KW-1185">Reference proteome</keyword>
<dbReference type="GO" id="GO:0004497">
    <property type="term" value="F:monooxygenase activity"/>
    <property type="evidence" value="ECO:0007669"/>
    <property type="project" value="UniProtKB-KW"/>
</dbReference>
<dbReference type="GO" id="GO:0020037">
    <property type="term" value="F:heme binding"/>
    <property type="evidence" value="ECO:0007669"/>
    <property type="project" value="InterPro"/>
</dbReference>
<dbReference type="PROSITE" id="PS00086">
    <property type="entry name" value="CYTOCHROME_P450"/>
    <property type="match status" value="1"/>
</dbReference>
<keyword evidence="6" id="KW-0560">Oxidoreductase</keyword>
<dbReference type="PRINTS" id="PR00465">
    <property type="entry name" value="EP450IV"/>
</dbReference>
<comment type="similarity">
    <text evidence="2 6">Belongs to the cytochrome P450 family.</text>
</comment>
<comment type="caution">
    <text evidence="7">The sequence shown here is derived from an EMBL/GenBank/DDBJ whole genome shotgun (WGS) entry which is preliminary data.</text>
</comment>
<gene>
    <name evidence="7" type="ORF">BKCO1_19000128</name>
</gene>
<dbReference type="GO" id="GO:0005506">
    <property type="term" value="F:iron ion binding"/>
    <property type="evidence" value="ECO:0007669"/>
    <property type="project" value="InterPro"/>
</dbReference>
<dbReference type="GeneID" id="31012173"/>
<dbReference type="Pfam" id="PF00067">
    <property type="entry name" value="p450"/>
    <property type="match status" value="1"/>
</dbReference>
<dbReference type="PANTHER" id="PTHR24305">
    <property type="entry name" value="CYTOCHROME P450"/>
    <property type="match status" value="1"/>
</dbReference>
<evidence type="ECO:0000256" key="2">
    <source>
        <dbReference type="ARBA" id="ARBA00010617"/>
    </source>
</evidence>
<dbReference type="InterPro" id="IPR017972">
    <property type="entry name" value="Cyt_P450_CS"/>
</dbReference>
<dbReference type="InterPro" id="IPR050121">
    <property type="entry name" value="Cytochrome_P450_monoxygenase"/>
</dbReference>
<dbReference type="OrthoDB" id="3934656at2759"/>
<evidence type="ECO:0000313" key="7">
    <source>
        <dbReference type="EMBL" id="OJD35057.1"/>
    </source>
</evidence>
<dbReference type="PRINTS" id="PR00385">
    <property type="entry name" value="P450"/>
</dbReference>
<keyword evidence="5 6" id="KW-0349">Heme</keyword>
<keyword evidence="6" id="KW-0503">Monooxygenase</keyword>
<dbReference type="InterPro" id="IPR036396">
    <property type="entry name" value="Cyt_P450_sf"/>
</dbReference>
<dbReference type="SUPFAM" id="SSF48264">
    <property type="entry name" value="Cytochrome P450"/>
    <property type="match status" value="1"/>
</dbReference>
<evidence type="ECO:0000256" key="1">
    <source>
        <dbReference type="ARBA" id="ARBA00001971"/>
    </source>
</evidence>
<name>A0A1J9R398_9PEZI</name>
<comment type="cofactor">
    <cofactor evidence="1 5">
        <name>heme</name>
        <dbReference type="ChEBI" id="CHEBI:30413"/>
    </cofactor>
</comment>
<keyword evidence="3 5" id="KW-0479">Metal-binding</keyword>
<organism evidence="7 8">
    <name type="scientific">Diplodia corticola</name>
    <dbReference type="NCBI Taxonomy" id="236234"/>
    <lineage>
        <taxon>Eukaryota</taxon>
        <taxon>Fungi</taxon>
        <taxon>Dikarya</taxon>
        <taxon>Ascomycota</taxon>
        <taxon>Pezizomycotina</taxon>
        <taxon>Dothideomycetes</taxon>
        <taxon>Dothideomycetes incertae sedis</taxon>
        <taxon>Botryosphaeriales</taxon>
        <taxon>Botryosphaeriaceae</taxon>
        <taxon>Diplodia</taxon>
    </lineage>
</organism>
<dbReference type="GO" id="GO:0016705">
    <property type="term" value="F:oxidoreductase activity, acting on paired donors, with incorporation or reduction of molecular oxygen"/>
    <property type="evidence" value="ECO:0007669"/>
    <property type="project" value="InterPro"/>
</dbReference>
<dbReference type="STRING" id="236234.A0A1J9R398"/>
<evidence type="ECO:0000256" key="5">
    <source>
        <dbReference type="PIRSR" id="PIRSR602403-1"/>
    </source>
</evidence>
<accession>A0A1J9R398</accession>
<dbReference type="Gene3D" id="1.10.630.10">
    <property type="entry name" value="Cytochrome P450"/>
    <property type="match status" value="1"/>
</dbReference>
<evidence type="ECO:0000256" key="6">
    <source>
        <dbReference type="RuleBase" id="RU000461"/>
    </source>
</evidence>
<evidence type="ECO:0000256" key="3">
    <source>
        <dbReference type="ARBA" id="ARBA00022723"/>
    </source>
</evidence>
<keyword evidence="4 5" id="KW-0408">Iron</keyword>
<dbReference type="RefSeq" id="XP_020131317.1">
    <property type="nucleotide sequence ID" value="XM_020271914.1"/>
</dbReference>
<sequence>MALLTLVLVLAATFAAYRYYFHPLRRVPGPLLAKFTDAQRFFDTAGGRAELTHRLLHAKYGPVVRIGPNTVSLSDPQCIKLIYSNKANFPKSDFYAVNDITQGDQRVCTLFGTRDNGLHQKLRAPVQKYYKVSALLKLEHRVDSVVEDFCAKLEERFAKPGKACDIAEWFLFYAWDAIADVTFSKPIKEGFLNKGGDIDDLLSTAEQALDYFAAVGQIPLLDELLDKNPIHRMGPPSFQAAADFCVKKLVARTTGAETNDTDNQDYLDHFLAIKAEADAAKAAGHQQEEAAADRDADITDATVVGWMLLNILAGADTTATTLAAVLYHLLRNPRALARLRRELDDAGPATAAVWRYEDAVRLEYLDAVVKEALRVHPGVGLPLERVVPAGGLALPEDGSSAGAGSVGFLPPGTIVGMNAWVVNNDKAVFGPDADSFVPERWLRAAADGEDERQWEERVKRMKDVMLSFGAGRRVCLGRELSLFEIYKVVPTVLGRFDFELVDPKKEWELTNSWFVRVKGVDVKIKPRVTPN</sequence>
<evidence type="ECO:0000313" key="8">
    <source>
        <dbReference type="Proteomes" id="UP000183809"/>
    </source>
</evidence>
<dbReference type="InterPro" id="IPR001128">
    <property type="entry name" value="Cyt_P450"/>
</dbReference>
<proteinExistence type="inferred from homology"/>
<protein>
    <submittedName>
        <fullName evidence="7">Cytochrome p450</fullName>
    </submittedName>
</protein>
<feature type="binding site" description="axial binding residue" evidence="5">
    <location>
        <position position="475"/>
    </location>
    <ligand>
        <name>heme</name>
        <dbReference type="ChEBI" id="CHEBI:30413"/>
    </ligand>
    <ligandPart>
        <name>Fe</name>
        <dbReference type="ChEBI" id="CHEBI:18248"/>
    </ligandPart>
</feature>
<dbReference type="CDD" id="cd11060">
    <property type="entry name" value="CYP57A1-like"/>
    <property type="match status" value="1"/>
</dbReference>